<dbReference type="GO" id="GO:0006355">
    <property type="term" value="P:regulation of DNA-templated transcription"/>
    <property type="evidence" value="ECO:0007669"/>
    <property type="project" value="InterPro"/>
</dbReference>
<dbReference type="KEGG" id="ctae:BGI42_00640"/>
<dbReference type="GO" id="GO:0005829">
    <property type="term" value="C:cytosol"/>
    <property type="evidence" value="ECO:0007669"/>
    <property type="project" value="TreeGrafter"/>
</dbReference>
<dbReference type="PANTHER" id="PTHR48111:SF21">
    <property type="entry name" value="DNA-BINDING DUAL MASTER TRANSCRIPTIONAL REGULATOR RPAA"/>
    <property type="match status" value="1"/>
</dbReference>
<dbReference type="SMART" id="SM00862">
    <property type="entry name" value="Trans_reg_C"/>
    <property type="match status" value="1"/>
</dbReference>
<evidence type="ECO:0000259" key="10">
    <source>
        <dbReference type="PROSITE" id="PS50110"/>
    </source>
</evidence>
<sequence length="228" mass="26756">MDKAFGKVLIIDDDIYNNEIIESHLKLSGYKTKIILNGEKAKSTFLKYLPNIVLLDLLTKNFDGIDFLKWVRKQSNIPIIIITKNASLFDKILAFDVGADDYILKPFEVKELVARIKAITRRCSIENNEKDIISIYDLSIDLDKYEVIFKGSSINLPPKEFELLAFFINNPNKIFTRQKLLDEVWGYDYEGDSRTVDVHIKRLREKFEPNENYKIVTFWRKGYKFEIK</sequence>
<dbReference type="PROSITE" id="PS51755">
    <property type="entry name" value="OMPR_PHOB"/>
    <property type="match status" value="1"/>
</dbReference>
<name>A0A1D7XG58_9CLOT</name>
<evidence type="ECO:0000256" key="2">
    <source>
        <dbReference type="ARBA" id="ARBA00022553"/>
    </source>
</evidence>
<dbReference type="SUPFAM" id="SSF52172">
    <property type="entry name" value="CheY-like"/>
    <property type="match status" value="1"/>
</dbReference>
<organism evidence="12 13">
    <name type="scientific">Clostridium taeniosporum</name>
    <dbReference type="NCBI Taxonomy" id="394958"/>
    <lineage>
        <taxon>Bacteria</taxon>
        <taxon>Bacillati</taxon>
        <taxon>Bacillota</taxon>
        <taxon>Clostridia</taxon>
        <taxon>Eubacteriales</taxon>
        <taxon>Clostridiaceae</taxon>
        <taxon>Clostridium</taxon>
    </lineage>
</organism>
<keyword evidence="5 9" id="KW-0238">DNA-binding</keyword>
<keyword evidence="2 8" id="KW-0597">Phosphoprotein</keyword>
<dbReference type="Gene3D" id="1.10.10.10">
    <property type="entry name" value="Winged helix-like DNA-binding domain superfamily/Winged helix DNA-binding domain"/>
    <property type="match status" value="1"/>
</dbReference>
<dbReference type="InterPro" id="IPR001789">
    <property type="entry name" value="Sig_transdc_resp-reg_receiver"/>
</dbReference>
<protein>
    <recommendedName>
        <fullName evidence="1">Stage 0 sporulation protein A homolog</fullName>
    </recommendedName>
</protein>
<evidence type="ECO:0000256" key="4">
    <source>
        <dbReference type="ARBA" id="ARBA00023015"/>
    </source>
</evidence>
<evidence type="ECO:0000256" key="6">
    <source>
        <dbReference type="ARBA" id="ARBA00023163"/>
    </source>
</evidence>
<evidence type="ECO:0000259" key="11">
    <source>
        <dbReference type="PROSITE" id="PS51755"/>
    </source>
</evidence>
<keyword evidence="3" id="KW-0902">Two-component regulatory system</keyword>
<gene>
    <name evidence="12" type="ORF">BGI42_00640</name>
</gene>
<dbReference type="GO" id="GO:0000156">
    <property type="term" value="F:phosphorelay response regulator activity"/>
    <property type="evidence" value="ECO:0007669"/>
    <property type="project" value="TreeGrafter"/>
</dbReference>
<dbReference type="InterPro" id="IPR011006">
    <property type="entry name" value="CheY-like_superfamily"/>
</dbReference>
<dbReference type="InterPro" id="IPR036388">
    <property type="entry name" value="WH-like_DNA-bd_sf"/>
</dbReference>
<dbReference type="InterPro" id="IPR039420">
    <property type="entry name" value="WalR-like"/>
</dbReference>
<dbReference type="InterPro" id="IPR016032">
    <property type="entry name" value="Sig_transdc_resp-reg_C-effctor"/>
</dbReference>
<dbReference type="EMBL" id="CP017253">
    <property type="protein sequence ID" value="AOR22334.1"/>
    <property type="molecule type" value="Genomic_DNA"/>
</dbReference>
<dbReference type="GO" id="GO:0032993">
    <property type="term" value="C:protein-DNA complex"/>
    <property type="evidence" value="ECO:0007669"/>
    <property type="project" value="TreeGrafter"/>
</dbReference>
<dbReference type="InterPro" id="IPR001867">
    <property type="entry name" value="OmpR/PhoB-type_DNA-bd"/>
</dbReference>
<dbReference type="Proteomes" id="UP000094652">
    <property type="component" value="Chromosome"/>
</dbReference>
<proteinExistence type="predicted"/>
<accession>A0A1D7XG58</accession>
<comment type="function">
    <text evidence="7">May play the central regulatory role in sporulation. It may be an element of the effector pathway responsible for the activation of sporulation genes in response to nutritional stress. Spo0A may act in concert with spo0H (a sigma factor) to control the expression of some genes that are critical to the sporulation process.</text>
</comment>
<dbReference type="PROSITE" id="PS50110">
    <property type="entry name" value="RESPONSE_REGULATORY"/>
    <property type="match status" value="1"/>
</dbReference>
<feature type="DNA-binding region" description="OmpR/PhoB-type" evidence="9">
    <location>
        <begin position="130"/>
        <end position="227"/>
    </location>
</feature>
<evidence type="ECO:0000256" key="9">
    <source>
        <dbReference type="PROSITE-ProRule" id="PRU01091"/>
    </source>
</evidence>
<feature type="domain" description="Response regulatory" evidence="10">
    <location>
        <begin position="7"/>
        <end position="120"/>
    </location>
</feature>
<dbReference type="Gene3D" id="6.10.250.690">
    <property type="match status" value="1"/>
</dbReference>
<evidence type="ECO:0000313" key="12">
    <source>
        <dbReference type="EMBL" id="AOR22334.1"/>
    </source>
</evidence>
<dbReference type="RefSeq" id="WP_069678500.1">
    <property type="nucleotide sequence ID" value="NZ_CP017253.2"/>
</dbReference>
<dbReference type="SUPFAM" id="SSF46894">
    <property type="entry name" value="C-terminal effector domain of the bipartite response regulators"/>
    <property type="match status" value="1"/>
</dbReference>
<evidence type="ECO:0000256" key="8">
    <source>
        <dbReference type="PROSITE-ProRule" id="PRU00169"/>
    </source>
</evidence>
<evidence type="ECO:0000256" key="5">
    <source>
        <dbReference type="ARBA" id="ARBA00023125"/>
    </source>
</evidence>
<keyword evidence="6" id="KW-0804">Transcription</keyword>
<keyword evidence="13" id="KW-1185">Reference proteome</keyword>
<dbReference type="SMART" id="SM00448">
    <property type="entry name" value="REC"/>
    <property type="match status" value="1"/>
</dbReference>
<dbReference type="GO" id="GO:0000976">
    <property type="term" value="F:transcription cis-regulatory region binding"/>
    <property type="evidence" value="ECO:0007669"/>
    <property type="project" value="TreeGrafter"/>
</dbReference>
<feature type="domain" description="OmpR/PhoB-type" evidence="11">
    <location>
        <begin position="130"/>
        <end position="227"/>
    </location>
</feature>
<evidence type="ECO:0000256" key="3">
    <source>
        <dbReference type="ARBA" id="ARBA00023012"/>
    </source>
</evidence>
<dbReference type="AlphaFoldDB" id="A0A1D7XG58"/>
<dbReference type="STRING" id="394958.BGI42_00640"/>
<dbReference type="OrthoDB" id="9790442at2"/>
<evidence type="ECO:0000256" key="1">
    <source>
        <dbReference type="ARBA" id="ARBA00018672"/>
    </source>
</evidence>
<evidence type="ECO:0000256" key="7">
    <source>
        <dbReference type="ARBA" id="ARBA00024867"/>
    </source>
</evidence>
<dbReference type="Pfam" id="PF00072">
    <property type="entry name" value="Response_reg"/>
    <property type="match status" value="1"/>
</dbReference>
<dbReference type="PANTHER" id="PTHR48111">
    <property type="entry name" value="REGULATOR OF RPOS"/>
    <property type="match status" value="1"/>
</dbReference>
<dbReference type="Pfam" id="PF00486">
    <property type="entry name" value="Trans_reg_C"/>
    <property type="match status" value="1"/>
</dbReference>
<dbReference type="CDD" id="cd00383">
    <property type="entry name" value="trans_reg_C"/>
    <property type="match status" value="1"/>
</dbReference>
<keyword evidence="4" id="KW-0805">Transcription regulation</keyword>
<dbReference type="Gene3D" id="3.40.50.2300">
    <property type="match status" value="1"/>
</dbReference>
<feature type="modified residue" description="4-aspartylphosphate" evidence="8">
    <location>
        <position position="56"/>
    </location>
</feature>
<reference evidence="13" key="1">
    <citation type="submission" date="2016-09" db="EMBL/GenBank/DDBJ databases">
        <title>Genomics of Clostridium taeniosporum, an organism which forms endospores with ribbon-like appendages.</title>
        <authorList>
            <person name="Walker J.R."/>
        </authorList>
    </citation>
    <scope>NUCLEOTIDE SEQUENCE [LARGE SCALE GENOMIC DNA]</scope>
    <source>
        <strain evidence="13">1/k</strain>
    </source>
</reference>
<evidence type="ECO:0000313" key="13">
    <source>
        <dbReference type="Proteomes" id="UP000094652"/>
    </source>
</evidence>
<dbReference type="FunFam" id="1.10.10.10:FF:000018">
    <property type="entry name" value="DNA-binding response regulator ResD"/>
    <property type="match status" value="1"/>
</dbReference>